<evidence type="ECO:0000313" key="2">
    <source>
        <dbReference type="EnsemblPlants" id="OMERI03G33320.1"/>
    </source>
</evidence>
<sequence length="210" mass="22766">MPSSSRLIRDLAVGFFHQTHEDDSSSSVAPPRFVPLPSASSKFSGGELDRVFDNPGLFKNSRLVASRKGRLRIGCVPTLQYNRVHPHDPNNVLTPPIAKDRHGLYACALLTADDLQDFVDPLPPGPAAFRLLVLYKRRSFTACLYYSSDTKAWSTERKLFGGTDLAAGSGLATAAAGNPKDDGGDGGRHRRPPHEEGGAAGEWLARRDLT</sequence>
<dbReference type="EnsemblPlants" id="OMERI03G33320.1">
    <property type="protein sequence ID" value="OMERI03G33320.1"/>
    <property type="gene ID" value="OMERI03G33320"/>
</dbReference>
<protein>
    <submittedName>
        <fullName evidence="2">Uncharacterized protein</fullName>
    </submittedName>
</protein>
<dbReference type="HOGENOM" id="CLU_113894_0_0_1"/>
<dbReference type="PANTHER" id="PTHR36140">
    <property type="entry name" value="F-BOX DOMAIN-CONTAINING PROTEIN-RELATED"/>
    <property type="match status" value="1"/>
</dbReference>
<evidence type="ECO:0000256" key="1">
    <source>
        <dbReference type="SAM" id="MobiDB-lite"/>
    </source>
</evidence>
<organism evidence="2">
    <name type="scientific">Oryza meridionalis</name>
    <dbReference type="NCBI Taxonomy" id="40149"/>
    <lineage>
        <taxon>Eukaryota</taxon>
        <taxon>Viridiplantae</taxon>
        <taxon>Streptophyta</taxon>
        <taxon>Embryophyta</taxon>
        <taxon>Tracheophyta</taxon>
        <taxon>Spermatophyta</taxon>
        <taxon>Magnoliopsida</taxon>
        <taxon>Liliopsida</taxon>
        <taxon>Poales</taxon>
        <taxon>Poaceae</taxon>
        <taxon>BOP clade</taxon>
        <taxon>Oryzoideae</taxon>
        <taxon>Oryzeae</taxon>
        <taxon>Oryzinae</taxon>
        <taxon>Oryza</taxon>
    </lineage>
</organism>
<name>A0A0E0D7N0_9ORYZ</name>
<feature type="compositionally biased region" description="Basic and acidic residues" evidence="1">
    <location>
        <begin position="179"/>
        <end position="197"/>
    </location>
</feature>
<dbReference type="Gramene" id="OMERI03G33320.1">
    <property type="protein sequence ID" value="OMERI03G33320.1"/>
    <property type="gene ID" value="OMERI03G33320"/>
</dbReference>
<dbReference type="AlphaFoldDB" id="A0A0E0D7N0"/>
<reference evidence="2" key="1">
    <citation type="submission" date="2015-04" db="UniProtKB">
        <authorList>
            <consortium name="EnsemblPlants"/>
        </authorList>
    </citation>
    <scope>IDENTIFICATION</scope>
</reference>
<dbReference type="Proteomes" id="UP000008021">
    <property type="component" value="Chromosome 3"/>
</dbReference>
<keyword evidence="3" id="KW-1185">Reference proteome</keyword>
<accession>A0A0E0D7N0</accession>
<feature type="region of interest" description="Disordered" evidence="1">
    <location>
        <begin position="171"/>
        <end position="210"/>
    </location>
</feature>
<dbReference type="PANTHER" id="PTHR36140:SF1">
    <property type="entry name" value="F-BOX DOMAIN CONTAINING PROTEIN, EXPRESSED"/>
    <property type="match status" value="1"/>
</dbReference>
<evidence type="ECO:0000313" key="3">
    <source>
        <dbReference type="Proteomes" id="UP000008021"/>
    </source>
</evidence>
<proteinExistence type="predicted"/>
<reference evidence="2" key="2">
    <citation type="submission" date="2018-05" db="EMBL/GenBank/DDBJ databases">
        <title>OmerRS3 (Oryza meridionalis Reference Sequence Version 3).</title>
        <authorList>
            <person name="Zhang J."/>
            <person name="Kudrna D."/>
            <person name="Lee S."/>
            <person name="Talag J."/>
            <person name="Welchert J."/>
            <person name="Wing R.A."/>
        </authorList>
    </citation>
    <scope>NUCLEOTIDE SEQUENCE [LARGE SCALE GENOMIC DNA]</scope>
    <source>
        <strain evidence="2">cv. OR44</strain>
    </source>
</reference>